<feature type="compositionally biased region" description="Polar residues" evidence="1">
    <location>
        <begin position="97"/>
        <end position="120"/>
    </location>
</feature>
<organism evidence="2 3">
    <name type="scientific">Macrophomina phaseolina</name>
    <dbReference type="NCBI Taxonomy" id="35725"/>
    <lineage>
        <taxon>Eukaryota</taxon>
        <taxon>Fungi</taxon>
        <taxon>Dikarya</taxon>
        <taxon>Ascomycota</taxon>
        <taxon>Pezizomycotina</taxon>
        <taxon>Dothideomycetes</taxon>
        <taxon>Dothideomycetes incertae sedis</taxon>
        <taxon>Botryosphaeriales</taxon>
        <taxon>Botryosphaeriaceae</taxon>
        <taxon>Macrophomina</taxon>
    </lineage>
</organism>
<dbReference type="EMBL" id="JAGTJR010000026">
    <property type="protein sequence ID" value="KAH7042244.1"/>
    <property type="molecule type" value="Genomic_DNA"/>
</dbReference>
<reference evidence="2 3" key="1">
    <citation type="journal article" date="2021" name="Nat. Commun.">
        <title>Genetic determinants of endophytism in the Arabidopsis root mycobiome.</title>
        <authorList>
            <person name="Mesny F."/>
            <person name="Miyauchi S."/>
            <person name="Thiergart T."/>
            <person name="Pickel B."/>
            <person name="Atanasova L."/>
            <person name="Karlsson M."/>
            <person name="Huettel B."/>
            <person name="Barry K.W."/>
            <person name="Haridas S."/>
            <person name="Chen C."/>
            <person name="Bauer D."/>
            <person name="Andreopoulos W."/>
            <person name="Pangilinan J."/>
            <person name="LaButti K."/>
            <person name="Riley R."/>
            <person name="Lipzen A."/>
            <person name="Clum A."/>
            <person name="Drula E."/>
            <person name="Henrissat B."/>
            <person name="Kohler A."/>
            <person name="Grigoriev I.V."/>
            <person name="Martin F.M."/>
            <person name="Hacquard S."/>
        </authorList>
    </citation>
    <scope>NUCLEOTIDE SEQUENCE [LARGE SCALE GENOMIC DNA]</scope>
    <source>
        <strain evidence="2 3">MPI-SDFR-AT-0080</strain>
    </source>
</reference>
<protein>
    <submittedName>
        <fullName evidence="2">Uncharacterized protein</fullName>
    </submittedName>
</protein>
<feature type="region of interest" description="Disordered" evidence="1">
    <location>
        <begin position="30"/>
        <end position="120"/>
    </location>
</feature>
<name>A0ABQ8G1X2_9PEZI</name>
<sequence length="657" mass="72562">MNIATRTFHCAIIVASRESLVLRIMPPKRSALQASKRSSRTPKPSMKRKEASQASIPPPRPKKPRKGPPKDSQTATQLMAAASVGVEDSLPPPPPWTQDSTQEASQDLQEPQDASQKPSTALTRVLRNAVDLTREPLSYSQCSTQDESQAPLPRRFLRESLADAFDDLMVKYNVKMSAKIGIRVQPMYTHTYTQVSCRLEPFFEAKILPDKQRLLRSHHPKAGLYETDGSAVIRVSHRVPGGSSIAFSLLPGSPEWKAVDEALEDFANRAPMSALLTVDLMWRYLEGQARIPAITSQGADSTAIVLSTHANSDSISTLAGAQDELAAAMADTTGYSAIWSTITHEWRCTSTSCRNHDRWCFLVGQEHIPLTGTDMRRWAEAIGREPAVTTAQPPASLLWSSFQKKELKTPKGGSSAPLTPPTAINIYQTPGSSSQERPATPPPLLPPLDDQTLSSPVNLVGTVRDRDVSDFMSYLWRLADGEPRKTHILRAEELLIDSCEDLARIRKKPIQWFIELGVKEGIADCVKKEVKPWLALRNMEENGTQLPDNHPYWPTNQIAYIMSCFSYQWLIASKSSLALIIDDSFLQLACSRIHNLSSSFYSSSSTATLIAALRKCPCAEPTLPPTVSTAQRRNTLKAASLSAARCRRFRSSCCSSI</sequence>
<proteinExistence type="predicted"/>
<accession>A0ABQ8G1X2</accession>
<keyword evidence="3" id="KW-1185">Reference proteome</keyword>
<evidence type="ECO:0000313" key="2">
    <source>
        <dbReference type="EMBL" id="KAH7042244.1"/>
    </source>
</evidence>
<feature type="region of interest" description="Disordered" evidence="1">
    <location>
        <begin position="408"/>
        <end position="451"/>
    </location>
</feature>
<feature type="compositionally biased region" description="Polar residues" evidence="1">
    <location>
        <begin position="425"/>
        <end position="437"/>
    </location>
</feature>
<dbReference type="Proteomes" id="UP000774617">
    <property type="component" value="Unassembled WGS sequence"/>
</dbReference>
<gene>
    <name evidence="2" type="ORF">B0J12DRAFT_702420</name>
</gene>
<evidence type="ECO:0000313" key="3">
    <source>
        <dbReference type="Proteomes" id="UP000774617"/>
    </source>
</evidence>
<comment type="caution">
    <text evidence="2">The sequence shown here is derived from an EMBL/GenBank/DDBJ whole genome shotgun (WGS) entry which is preliminary data.</text>
</comment>
<evidence type="ECO:0000256" key="1">
    <source>
        <dbReference type="SAM" id="MobiDB-lite"/>
    </source>
</evidence>